<dbReference type="SUPFAM" id="SSF81296">
    <property type="entry name" value="E set domains"/>
    <property type="match status" value="1"/>
</dbReference>
<dbReference type="AlphaFoldDB" id="A0A1E3A497"/>
<dbReference type="Gene3D" id="3.40.50.1820">
    <property type="entry name" value="alpha/beta hydrolase"/>
    <property type="match status" value="2"/>
</dbReference>
<dbReference type="SUPFAM" id="SSF53474">
    <property type="entry name" value="alpha/beta-Hydrolases"/>
    <property type="match status" value="2"/>
</dbReference>
<sequence length="782" mass="89828">MGKWKNQALTMHPVFFDPLNKKVYMKESGNIDSLQYMEDPGAIEVQEDRQVRFRFFAPEAKTVEVAGLGGTMGNEHFSLKPEGNGYFSTTVDGIKPGFHYHNWYVDGVEVQNPHGAFGYGCFKAINFFEMPEEGTDFYYLKEVPHGDVRIMKYKSQVNSHIKACFVYTPPGYEEKRDREYPVLYLQHGAGENETGWIWSGKLNLILDNLIKEKKCTEMIVVMCCGYSFIPETDPVFYPGDFDRELTEDCIPCIEKEFRVKKGRAYRAIAGLSMGSAQAMLTFAKHQDLFGYLGVFSGMADTELDKILTEKTYAAHHIFLSCGKGEERLAEKQQAACGQLLEQGIPCSRASYNGFHEWHVWRESLREFAALLFKKDGIEGITTDIMDKQGSEPRTQISGEMLRKQTWEEQVLFFDPAYKKILFAVDDKGNPAGRYRDIHHGVEIEGKAEVSFWFLAPDAEKVEVEVYGMKRRKLNRADGEEGRQGYWTVRLEGIEPGFHYHEYYVNGNPVLNPMAPVGYGAFKALNFFEMPETDFHEYLLSDIPHGQIHLNYYQSSQTGRTKMCYVYTPPGYERNIEKRYPVLYLQHGGGENETGWIWQGKIDNIADCLIAEGRMREMIIVMNSGYAFRRDGSSHHSLGSFDEELVKDCIPFIDHMYRTVPERESRAMAGLSMGGMQTQRTVFRNPEFFAWAGIFSGGLVIEDKDSDYRQILYDRSSFEKIFQMLFVACGTRDGFYSTTKEAVRKVKAHGIPLEVFEEEGGHDWTFWRHCAREFLPKLFIKTI</sequence>
<dbReference type="Proteomes" id="UP000094067">
    <property type="component" value="Unassembled WGS sequence"/>
</dbReference>
<name>A0A1E3A497_9FIRM</name>
<comment type="caution">
    <text evidence="1">The sequence shown here is derived from an EMBL/GenBank/DDBJ whole genome shotgun (WGS) entry which is preliminary data.</text>
</comment>
<proteinExistence type="predicted"/>
<dbReference type="RefSeq" id="WP_069154023.1">
    <property type="nucleotide sequence ID" value="NZ_MCGH01000003.1"/>
</dbReference>
<dbReference type="InterPro" id="IPR050583">
    <property type="entry name" value="Mycobacterial_A85_antigen"/>
</dbReference>
<accession>A0A1E3A497</accession>
<reference evidence="1 2" key="1">
    <citation type="submission" date="2016-07" db="EMBL/GenBank/DDBJ databases">
        <title>Characterization of isolates of Eisenbergiella tayi derived from blood cultures, using whole genome sequencing.</title>
        <authorList>
            <person name="Burdz T."/>
            <person name="Wiebe D."/>
            <person name="Huynh C."/>
            <person name="Bernard K."/>
        </authorList>
    </citation>
    <scope>NUCLEOTIDE SEQUENCE [LARGE SCALE GENOMIC DNA]</scope>
    <source>
        <strain evidence="1 2">NML 110608</strain>
    </source>
</reference>
<dbReference type="PATRIC" id="fig|1432052.4.peg.4864"/>
<dbReference type="GO" id="GO:0016747">
    <property type="term" value="F:acyltransferase activity, transferring groups other than amino-acyl groups"/>
    <property type="evidence" value="ECO:0007669"/>
    <property type="project" value="TreeGrafter"/>
</dbReference>
<organism evidence="1 2">
    <name type="scientific">Eisenbergiella tayi</name>
    <dbReference type="NCBI Taxonomy" id="1432052"/>
    <lineage>
        <taxon>Bacteria</taxon>
        <taxon>Bacillati</taxon>
        <taxon>Bacillota</taxon>
        <taxon>Clostridia</taxon>
        <taxon>Lachnospirales</taxon>
        <taxon>Lachnospiraceae</taxon>
        <taxon>Eisenbergiella</taxon>
    </lineage>
</organism>
<dbReference type="Gene3D" id="2.60.40.10">
    <property type="entry name" value="Immunoglobulins"/>
    <property type="match status" value="2"/>
</dbReference>
<dbReference type="Pfam" id="PF00756">
    <property type="entry name" value="Esterase"/>
    <property type="match status" value="2"/>
</dbReference>
<evidence type="ECO:0000313" key="2">
    <source>
        <dbReference type="Proteomes" id="UP000094067"/>
    </source>
</evidence>
<dbReference type="PANTHER" id="PTHR48098">
    <property type="entry name" value="ENTEROCHELIN ESTERASE-RELATED"/>
    <property type="match status" value="1"/>
</dbReference>
<gene>
    <name evidence="1" type="primary">axe1-6A_2</name>
    <name evidence="1" type="ORF">BEI61_04382</name>
</gene>
<protein>
    <submittedName>
        <fullName evidence="1">Carbohydrate acetyl esterase/feruloyl esterase</fullName>
    </submittedName>
</protein>
<dbReference type="PANTHER" id="PTHR48098:SF1">
    <property type="entry name" value="DIACYLGLYCEROL ACYLTRANSFERASE_MYCOLYLTRANSFERASE AG85A"/>
    <property type="match status" value="1"/>
</dbReference>
<dbReference type="InterPro" id="IPR014756">
    <property type="entry name" value="Ig_E-set"/>
</dbReference>
<dbReference type="InterPro" id="IPR029058">
    <property type="entry name" value="AB_hydrolase_fold"/>
</dbReference>
<dbReference type="InterPro" id="IPR013783">
    <property type="entry name" value="Ig-like_fold"/>
</dbReference>
<dbReference type="CDD" id="cd02858">
    <property type="entry name" value="E_set_Esterase_N"/>
    <property type="match status" value="1"/>
</dbReference>
<evidence type="ECO:0000313" key="1">
    <source>
        <dbReference type="EMBL" id="ODM03584.1"/>
    </source>
</evidence>
<dbReference type="EMBL" id="MCGH01000003">
    <property type="protein sequence ID" value="ODM03584.1"/>
    <property type="molecule type" value="Genomic_DNA"/>
</dbReference>
<dbReference type="InterPro" id="IPR000801">
    <property type="entry name" value="Esterase-like"/>
</dbReference>